<comment type="caution">
    <text evidence="1">The sequence shown here is derived from an EMBL/GenBank/DDBJ whole genome shotgun (WGS) entry which is preliminary data.</text>
</comment>
<dbReference type="Proteomes" id="UP000297975">
    <property type="component" value="Unassembled WGS sequence"/>
</dbReference>
<dbReference type="AlphaFoldDB" id="A0A4Y8IQR4"/>
<sequence length="73" mass="8704">MDNKFQEVDNKFLKVDNKLGILDNKRTKLDNKVIKVDNKTHFKFLVTPQKKKLLRVQRKSLLSKILIFHRLKG</sequence>
<keyword evidence="2" id="KW-1185">Reference proteome</keyword>
<evidence type="ECO:0000313" key="1">
    <source>
        <dbReference type="EMBL" id="TFB22804.1"/>
    </source>
</evidence>
<accession>A0A4Y8IQR4</accession>
<organism evidence="1 2">
    <name type="scientific">Filobacillus milosensis</name>
    <dbReference type="NCBI Taxonomy" id="94137"/>
    <lineage>
        <taxon>Bacteria</taxon>
        <taxon>Bacillati</taxon>
        <taxon>Bacillota</taxon>
        <taxon>Bacilli</taxon>
        <taxon>Bacillales</taxon>
        <taxon>Bacillaceae</taxon>
        <taxon>Filobacillus</taxon>
    </lineage>
</organism>
<name>A0A4Y8IQR4_9BACI</name>
<proteinExistence type="predicted"/>
<protein>
    <submittedName>
        <fullName evidence="1">Uncharacterized protein</fullName>
    </submittedName>
</protein>
<gene>
    <name evidence="1" type="ORF">E3U55_06090</name>
</gene>
<evidence type="ECO:0000313" key="2">
    <source>
        <dbReference type="Proteomes" id="UP000297975"/>
    </source>
</evidence>
<dbReference type="EMBL" id="SOPW01000005">
    <property type="protein sequence ID" value="TFB22804.1"/>
    <property type="molecule type" value="Genomic_DNA"/>
</dbReference>
<reference evidence="1 2" key="1">
    <citation type="submission" date="2019-03" db="EMBL/GenBank/DDBJ databases">
        <authorList>
            <person name="He R.-H."/>
        </authorList>
    </citation>
    <scope>NUCLEOTIDE SEQUENCE [LARGE SCALE GENOMIC DNA]</scope>
    <source>
        <strain evidence="2">SH 714</strain>
    </source>
</reference>